<evidence type="ECO:0000256" key="2">
    <source>
        <dbReference type="ARBA" id="ARBA00005189"/>
    </source>
</evidence>
<evidence type="ECO:0000313" key="8">
    <source>
        <dbReference type="EMBL" id="RAJ22969.1"/>
    </source>
</evidence>
<evidence type="ECO:0000256" key="6">
    <source>
        <dbReference type="RuleBase" id="RU003693"/>
    </source>
</evidence>
<comment type="pathway">
    <text evidence="2">Lipid metabolism.</text>
</comment>
<sequence>MFLRATSPEVFRAKKCNSSYLYTMIPKKLQDKLEARKVENTFRQLSKPHQLVDFASNDYLGFSLSKEIFDLTHHYLEEAFIFQNGSSGSRLLTGNHQLYTNVEDLICDTHHCQSTLIFNSGYDANLGFFSCVPQRGDVILYDELIHASIRDGVTMSHAKAYKFKHNDLDDLKHKYHFQQEKRAENSEVYIVTESVFSMDGDTPDLKAIANFCTENKLYLVVDEAHAVGVFGEKGVGLVDSLGINAAVFARLITFGKAMGCHGAAILGNPQLTEYLINFSRPFIYTTALPPHSLMTIKAAYKTLQHTHNIENLFENIDFFKEQVEEHQLKDHFIESASAIQCCIISGNERVKKIAKRLEEHGFNVKPIVSPTVPKGQERLRFCIHAYNSEDDILKVVSLLATFIE</sequence>
<evidence type="ECO:0000256" key="5">
    <source>
        <dbReference type="ARBA" id="ARBA00022898"/>
    </source>
</evidence>
<keyword evidence="9" id="KW-1185">Reference proteome</keyword>
<dbReference type="Proteomes" id="UP000248987">
    <property type="component" value="Unassembled WGS sequence"/>
</dbReference>
<dbReference type="Pfam" id="PF00155">
    <property type="entry name" value="Aminotran_1_2"/>
    <property type="match status" value="1"/>
</dbReference>
<proteinExistence type="inferred from homology"/>
<evidence type="ECO:0000313" key="9">
    <source>
        <dbReference type="Proteomes" id="UP000248987"/>
    </source>
</evidence>
<evidence type="ECO:0000256" key="3">
    <source>
        <dbReference type="ARBA" id="ARBA00010008"/>
    </source>
</evidence>
<dbReference type="GO" id="GO:0009102">
    <property type="term" value="P:biotin biosynthetic process"/>
    <property type="evidence" value="ECO:0007669"/>
    <property type="project" value="TreeGrafter"/>
</dbReference>
<keyword evidence="4" id="KW-0808">Transferase</keyword>
<reference evidence="8 9" key="1">
    <citation type="submission" date="2018-06" db="EMBL/GenBank/DDBJ databases">
        <title>Genomic Encyclopedia of Archaeal and Bacterial Type Strains, Phase II (KMG-II): from individual species to whole genera.</title>
        <authorList>
            <person name="Goeker M."/>
        </authorList>
    </citation>
    <scope>NUCLEOTIDE SEQUENCE [LARGE SCALE GENOMIC DNA]</scope>
    <source>
        <strain evidence="8 9">DSM 12408</strain>
    </source>
</reference>
<dbReference type="InterPro" id="IPR015424">
    <property type="entry name" value="PyrdxlP-dep_Trfase"/>
</dbReference>
<accession>A0A327S1S5</accession>
<dbReference type="InterPro" id="IPR015422">
    <property type="entry name" value="PyrdxlP-dep_Trfase_small"/>
</dbReference>
<comment type="similarity">
    <text evidence="3">Belongs to the class-II pyridoxal-phosphate-dependent aminotransferase family. BioF subfamily.</text>
</comment>
<dbReference type="InterPro" id="IPR050087">
    <property type="entry name" value="AON_synthase_class-II"/>
</dbReference>
<keyword evidence="5 6" id="KW-0663">Pyridoxal phosphate</keyword>
<dbReference type="PROSITE" id="PS00599">
    <property type="entry name" value="AA_TRANSFER_CLASS_2"/>
    <property type="match status" value="1"/>
</dbReference>
<dbReference type="GO" id="GO:0030170">
    <property type="term" value="F:pyridoxal phosphate binding"/>
    <property type="evidence" value="ECO:0007669"/>
    <property type="project" value="InterPro"/>
</dbReference>
<dbReference type="GO" id="GO:0016740">
    <property type="term" value="F:transferase activity"/>
    <property type="evidence" value="ECO:0007669"/>
    <property type="project" value="UniProtKB-KW"/>
</dbReference>
<dbReference type="AlphaFoldDB" id="A0A327S1S5"/>
<dbReference type="SUPFAM" id="SSF53383">
    <property type="entry name" value="PLP-dependent transferases"/>
    <property type="match status" value="1"/>
</dbReference>
<organism evidence="8 9">
    <name type="scientific">Gelidibacter algens</name>
    <dbReference type="NCBI Taxonomy" id="49280"/>
    <lineage>
        <taxon>Bacteria</taxon>
        <taxon>Pseudomonadati</taxon>
        <taxon>Bacteroidota</taxon>
        <taxon>Flavobacteriia</taxon>
        <taxon>Flavobacteriales</taxon>
        <taxon>Flavobacteriaceae</taxon>
        <taxon>Gelidibacter</taxon>
    </lineage>
</organism>
<feature type="domain" description="Aminotransferase class I/classII large" evidence="7">
    <location>
        <begin position="51"/>
        <end position="396"/>
    </location>
</feature>
<evidence type="ECO:0000259" key="7">
    <source>
        <dbReference type="Pfam" id="PF00155"/>
    </source>
</evidence>
<gene>
    <name evidence="8" type="ORF">LX77_02128</name>
</gene>
<dbReference type="Gene3D" id="3.90.1150.10">
    <property type="entry name" value="Aspartate Aminotransferase, domain 1"/>
    <property type="match status" value="1"/>
</dbReference>
<dbReference type="Gene3D" id="3.40.640.10">
    <property type="entry name" value="Type I PLP-dependent aspartate aminotransferase-like (Major domain)"/>
    <property type="match status" value="1"/>
</dbReference>
<dbReference type="PANTHER" id="PTHR13693">
    <property type="entry name" value="CLASS II AMINOTRANSFERASE/8-AMINO-7-OXONONANOATE SYNTHASE"/>
    <property type="match status" value="1"/>
</dbReference>
<evidence type="ECO:0000256" key="4">
    <source>
        <dbReference type="ARBA" id="ARBA00022679"/>
    </source>
</evidence>
<evidence type="ECO:0000256" key="1">
    <source>
        <dbReference type="ARBA" id="ARBA00001933"/>
    </source>
</evidence>
<dbReference type="InterPro" id="IPR004839">
    <property type="entry name" value="Aminotransferase_I/II_large"/>
</dbReference>
<protein>
    <submittedName>
        <fullName evidence="8">8-amino-7-oxononanoate synthase</fullName>
    </submittedName>
</protein>
<name>A0A327S1S5_9FLAO</name>
<comment type="cofactor">
    <cofactor evidence="1 6">
        <name>pyridoxal 5'-phosphate</name>
        <dbReference type="ChEBI" id="CHEBI:597326"/>
    </cofactor>
</comment>
<dbReference type="InterPro" id="IPR001917">
    <property type="entry name" value="Aminotrans_II_pyridoxalP_BS"/>
</dbReference>
<dbReference type="InterPro" id="IPR015421">
    <property type="entry name" value="PyrdxlP-dep_Trfase_major"/>
</dbReference>
<dbReference type="PANTHER" id="PTHR13693:SF77">
    <property type="entry name" value="8-AMINO-7-OXONONANOATE SYNTHASE"/>
    <property type="match status" value="1"/>
</dbReference>
<comment type="caution">
    <text evidence="8">The sequence shown here is derived from an EMBL/GenBank/DDBJ whole genome shotgun (WGS) entry which is preliminary data.</text>
</comment>
<dbReference type="EMBL" id="QLLQ01000007">
    <property type="protein sequence ID" value="RAJ22969.1"/>
    <property type="molecule type" value="Genomic_DNA"/>
</dbReference>